<comment type="catalytic activity">
    <reaction evidence="7">
        <text>L-threonyl-[protein] + ATP = O-phospho-L-threonyl-[protein] + ADP + H(+)</text>
        <dbReference type="Rhea" id="RHEA:46608"/>
        <dbReference type="Rhea" id="RHEA-COMP:11060"/>
        <dbReference type="Rhea" id="RHEA-COMP:11605"/>
        <dbReference type="ChEBI" id="CHEBI:15378"/>
        <dbReference type="ChEBI" id="CHEBI:30013"/>
        <dbReference type="ChEBI" id="CHEBI:30616"/>
        <dbReference type="ChEBI" id="CHEBI:61977"/>
        <dbReference type="ChEBI" id="CHEBI:456216"/>
        <dbReference type="EC" id="2.7.11.1"/>
    </reaction>
</comment>
<keyword evidence="4" id="KW-0547">Nucleotide-binding</keyword>
<dbReference type="PROSITE" id="PS50011">
    <property type="entry name" value="PROTEIN_KINASE_DOM"/>
    <property type="match status" value="1"/>
</dbReference>
<dbReference type="STRING" id="5722.A2F8Z0"/>
<dbReference type="Proteomes" id="UP000001542">
    <property type="component" value="Unassembled WGS sequence"/>
</dbReference>
<gene>
    <name evidence="10" type="ORF">TVAG_339340</name>
</gene>
<dbReference type="PROSITE" id="PS00108">
    <property type="entry name" value="PROTEIN_KINASE_ST"/>
    <property type="match status" value="1"/>
</dbReference>
<dbReference type="SMR" id="A2F8Z0"/>
<dbReference type="InterPro" id="IPR000719">
    <property type="entry name" value="Prot_kinase_dom"/>
</dbReference>
<reference evidence="10" key="2">
    <citation type="journal article" date="2007" name="Science">
        <title>Draft genome sequence of the sexually transmitted pathogen Trichomonas vaginalis.</title>
        <authorList>
            <person name="Carlton J.M."/>
            <person name="Hirt R.P."/>
            <person name="Silva J.C."/>
            <person name="Delcher A.L."/>
            <person name="Schatz M."/>
            <person name="Zhao Q."/>
            <person name="Wortman J.R."/>
            <person name="Bidwell S.L."/>
            <person name="Alsmark U.C.M."/>
            <person name="Besteiro S."/>
            <person name="Sicheritz-Ponten T."/>
            <person name="Noel C.J."/>
            <person name="Dacks J.B."/>
            <person name="Foster P.G."/>
            <person name="Simillion C."/>
            <person name="Van de Peer Y."/>
            <person name="Miranda-Saavedra D."/>
            <person name="Barton G.J."/>
            <person name="Westrop G.D."/>
            <person name="Mueller S."/>
            <person name="Dessi D."/>
            <person name="Fiori P.L."/>
            <person name="Ren Q."/>
            <person name="Paulsen I."/>
            <person name="Zhang H."/>
            <person name="Bastida-Corcuera F.D."/>
            <person name="Simoes-Barbosa A."/>
            <person name="Brown M.T."/>
            <person name="Hayes R.D."/>
            <person name="Mukherjee M."/>
            <person name="Okumura C.Y."/>
            <person name="Schneider R."/>
            <person name="Smith A.J."/>
            <person name="Vanacova S."/>
            <person name="Villalvazo M."/>
            <person name="Haas B.J."/>
            <person name="Pertea M."/>
            <person name="Feldblyum T.V."/>
            <person name="Utterback T.R."/>
            <person name="Shu C.L."/>
            <person name="Osoegawa K."/>
            <person name="de Jong P.J."/>
            <person name="Hrdy I."/>
            <person name="Horvathova L."/>
            <person name="Zubacova Z."/>
            <person name="Dolezal P."/>
            <person name="Malik S.B."/>
            <person name="Logsdon J.M. Jr."/>
            <person name="Henze K."/>
            <person name="Gupta A."/>
            <person name="Wang C.C."/>
            <person name="Dunne R.L."/>
            <person name="Upcroft J.A."/>
            <person name="Upcroft P."/>
            <person name="White O."/>
            <person name="Salzberg S.L."/>
            <person name="Tang P."/>
            <person name="Chiu C.-H."/>
            <person name="Lee Y.-S."/>
            <person name="Embley T.M."/>
            <person name="Coombs G.H."/>
            <person name="Mottram J.C."/>
            <person name="Tachezy J."/>
            <person name="Fraser-Liggett C.M."/>
            <person name="Johnson P.J."/>
        </authorList>
    </citation>
    <scope>NUCLEOTIDE SEQUENCE [LARGE SCALE GENOMIC DNA]</scope>
    <source>
        <strain evidence="10">G3</strain>
    </source>
</reference>
<dbReference type="RefSeq" id="XP_001311547.1">
    <property type="nucleotide sequence ID" value="XM_001311546.1"/>
</dbReference>
<dbReference type="PANTHER" id="PTHR43895:SF32">
    <property type="entry name" value="SERINE_THREONINE-PROTEIN KINASE CHK1"/>
    <property type="match status" value="1"/>
</dbReference>
<dbReference type="OrthoDB" id="193931at2759"/>
<keyword evidence="3" id="KW-0808">Transferase</keyword>
<dbReference type="InterPro" id="IPR008271">
    <property type="entry name" value="Ser/Thr_kinase_AS"/>
</dbReference>
<organism evidence="10 11">
    <name type="scientific">Trichomonas vaginalis (strain ATCC PRA-98 / G3)</name>
    <dbReference type="NCBI Taxonomy" id="412133"/>
    <lineage>
        <taxon>Eukaryota</taxon>
        <taxon>Metamonada</taxon>
        <taxon>Parabasalia</taxon>
        <taxon>Trichomonadida</taxon>
        <taxon>Trichomonadidae</taxon>
        <taxon>Trichomonas</taxon>
    </lineage>
</organism>
<proteinExistence type="predicted"/>
<dbReference type="EMBL" id="DS113668">
    <property type="protein sequence ID" value="EAX98617.1"/>
    <property type="molecule type" value="Genomic_DNA"/>
</dbReference>
<dbReference type="InParanoid" id="A2F8Z0"/>
<dbReference type="FunFam" id="1.10.510.10:FF:000571">
    <property type="entry name" value="Maternal embryonic leucine zipper kinase"/>
    <property type="match status" value="1"/>
</dbReference>
<dbReference type="AlphaFoldDB" id="A2F8Z0"/>
<dbReference type="GO" id="GO:0005524">
    <property type="term" value="F:ATP binding"/>
    <property type="evidence" value="ECO:0007669"/>
    <property type="project" value="UniProtKB-KW"/>
</dbReference>
<evidence type="ECO:0000256" key="3">
    <source>
        <dbReference type="ARBA" id="ARBA00022679"/>
    </source>
</evidence>
<keyword evidence="11" id="KW-1185">Reference proteome</keyword>
<reference evidence="10" key="1">
    <citation type="submission" date="2006-10" db="EMBL/GenBank/DDBJ databases">
        <authorList>
            <person name="Amadeo P."/>
            <person name="Zhao Q."/>
            <person name="Wortman J."/>
            <person name="Fraser-Liggett C."/>
            <person name="Carlton J."/>
        </authorList>
    </citation>
    <scope>NUCLEOTIDE SEQUENCE</scope>
    <source>
        <strain evidence="10">G3</strain>
    </source>
</reference>
<dbReference type="Pfam" id="PF00069">
    <property type="entry name" value="Pkinase"/>
    <property type="match status" value="1"/>
</dbReference>
<evidence type="ECO:0000256" key="7">
    <source>
        <dbReference type="ARBA" id="ARBA00047899"/>
    </source>
</evidence>
<evidence type="ECO:0000256" key="4">
    <source>
        <dbReference type="ARBA" id="ARBA00022741"/>
    </source>
</evidence>
<evidence type="ECO:0000259" key="9">
    <source>
        <dbReference type="PROSITE" id="PS50011"/>
    </source>
</evidence>
<evidence type="ECO:0000256" key="8">
    <source>
        <dbReference type="ARBA" id="ARBA00048679"/>
    </source>
</evidence>
<evidence type="ECO:0000256" key="5">
    <source>
        <dbReference type="ARBA" id="ARBA00022777"/>
    </source>
</evidence>
<keyword evidence="6" id="KW-0067">ATP-binding</keyword>
<dbReference type="InterPro" id="IPR011009">
    <property type="entry name" value="Kinase-like_dom_sf"/>
</dbReference>
<feature type="domain" description="Protein kinase" evidence="9">
    <location>
        <begin position="1"/>
        <end position="202"/>
    </location>
</feature>
<dbReference type="GO" id="GO:0004674">
    <property type="term" value="F:protein serine/threonine kinase activity"/>
    <property type="evidence" value="ECO:0000318"/>
    <property type="project" value="GO_Central"/>
</dbReference>
<evidence type="ECO:0000256" key="1">
    <source>
        <dbReference type="ARBA" id="ARBA00012513"/>
    </source>
</evidence>
<dbReference type="EC" id="2.7.11.1" evidence="1"/>
<dbReference type="GO" id="GO:0007165">
    <property type="term" value="P:signal transduction"/>
    <property type="evidence" value="ECO:0000318"/>
    <property type="project" value="GO_Central"/>
</dbReference>
<dbReference type="PANTHER" id="PTHR43895">
    <property type="entry name" value="CALCIUM/CALMODULIN-DEPENDENT PROTEIN KINASE KINASE-RELATED"/>
    <property type="match status" value="1"/>
</dbReference>
<evidence type="ECO:0000256" key="2">
    <source>
        <dbReference type="ARBA" id="ARBA00022527"/>
    </source>
</evidence>
<evidence type="ECO:0000256" key="6">
    <source>
        <dbReference type="ARBA" id="ARBA00022840"/>
    </source>
</evidence>
<dbReference type="eggNOG" id="KOG0583">
    <property type="taxonomic scope" value="Eukaryota"/>
</dbReference>
<dbReference type="SUPFAM" id="SSF56112">
    <property type="entry name" value="Protein kinase-like (PK-like)"/>
    <property type="match status" value="1"/>
</dbReference>
<sequence>MSRINHPNIIQLHRVLKSQTKYFLILDLIRGKDLSEIIGQNGCLSESTARIYFHQIIDAIDFLHRNGIIHRDIKPDNILIDKNDKAYLIDFGLSARNITQSDLFTDMLGTPNYLAPEVITETPYRGQSVDLYAAGLILYVMLTGEVPFHADSSQDVIQNIILSELYIPNFISDAAAKLIRRLTHRNPRLRYTIEDVRKDEWFSEDYTSSAAGEIIDREIQIENANIQILQPQQVMEYTDQCSMTPCSIEKEQNTETKNCICSPFAFSVISPLDALKRNLNKRIESLGGCIKDEENSSENATFKLGLSSLAIKIDIFPLVDTTHIIRIINIHGENSDFDSIATQLKKQLCI</sequence>
<name>A2F8Z0_TRIV3</name>
<dbReference type="VEuPathDB" id="TrichDB:TVAGG3_0764130"/>
<dbReference type="SMART" id="SM00220">
    <property type="entry name" value="S_TKc"/>
    <property type="match status" value="1"/>
</dbReference>
<evidence type="ECO:0000313" key="11">
    <source>
        <dbReference type="Proteomes" id="UP000001542"/>
    </source>
</evidence>
<keyword evidence="2" id="KW-0723">Serine/threonine-protein kinase</keyword>
<evidence type="ECO:0000313" key="10">
    <source>
        <dbReference type="EMBL" id="EAX98617.1"/>
    </source>
</evidence>
<dbReference type="Gene3D" id="1.10.510.10">
    <property type="entry name" value="Transferase(Phosphotransferase) domain 1"/>
    <property type="match status" value="1"/>
</dbReference>
<protein>
    <recommendedName>
        <fullName evidence="1">non-specific serine/threonine protein kinase</fullName>
        <ecNumber evidence="1">2.7.11.1</ecNumber>
    </recommendedName>
</protein>
<accession>A2F8Z0</accession>
<comment type="catalytic activity">
    <reaction evidence="8">
        <text>L-seryl-[protein] + ATP = O-phospho-L-seryl-[protein] + ADP + H(+)</text>
        <dbReference type="Rhea" id="RHEA:17989"/>
        <dbReference type="Rhea" id="RHEA-COMP:9863"/>
        <dbReference type="Rhea" id="RHEA-COMP:11604"/>
        <dbReference type="ChEBI" id="CHEBI:15378"/>
        <dbReference type="ChEBI" id="CHEBI:29999"/>
        <dbReference type="ChEBI" id="CHEBI:30616"/>
        <dbReference type="ChEBI" id="CHEBI:83421"/>
        <dbReference type="ChEBI" id="CHEBI:456216"/>
        <dbReference type="EC" id="2.7.11.1"/>
    </reaction>
</comment>
<dbReference type="KEGG" id="tva:4756417"/>
<dbReference type="VEuPathDB" id="TrichDB:TVAG_339340"/>
<keyword evidence="5 10" id="KW-0418">Kinase</keyword>